<keyword evidence="7 8" id="KW-0472">Membrane</keyword>
<comment type="caution">
    <text evidence="9">The sequence shown here is derived from an EMBL/GenBank/DDBJ whole genome shotgun (WGS) entry which is preliminary data.</text>
</comment>
<evidence type="ECO:0000313" key="10">
    <source>
        <dbReference type="Proteomes" id="UP000664144"/>
    </source>
</evidence>
<feature type="transmembrane region" description="Helical" evidence="8">
    <location>
        <begin position="302"/>
        <end position="322"/>
    </location>
</feature>
<dbReference type="GO" id="GO:0005886">
    <property type="term" value="C:plasma membrane"/>
    <property type="evidence" value="ECO:0007669"/>
    <property type="project" value="UniProtKB-SubCell"/>
</dbReference>
<keyword evidence="5 8" id="KW-0812">Transmembrane</keyword>
<feature type="transmembrane region" description="Helical" evidence="8">
    <location>
        <begin position="361"/>
        <end position="383"/>
    </location>
</feature>
<dbReference type="GO" id="GO:0009103">
    <property type="term" value="P:lipopolysaccharide biosynthetic process"/>
    <property type="evidence" value="ECO:0007669"/>
    <property type="project" value="UniProtKB-ARBA"/>
</dbReference>
<dbReference type="InterPro" id="IPR050297">
    <property type="entry name" value="LipidA_mod_glycosyltrf_83"/>
</dbReference>
<evidence type="ECO:0000256" key="4">
    <source>
        <dbReference type="ARBA" id="ARBA00022679"/>
    </source>
</evidence>
<feature type="transmembrane region" description="Helical" evidence="8">
    <location>
        <begin position="329"/>
        <end position="349"/>
    </location>
</feature>
<proteinExistence type="predicted"/>
<keyword evidence="4" id="KW-0808">Transferase</keyword>
<evidence type="ECO:0000256" key="3">
    <source>
        <dbReference type="ARBA" id="ARBA00022676"/>
    </source>
</evidence>
<keyword evidence="2" id="KW-1003">Cell membrane</keyword>
<reference evidence="9" key="1">
    <citation type="submission" date="2021-03" db="EMBL/GenBank/DDBJ databases">
        <authorList>
            <person name="Kim M.K."/>
        </authorList>
    </citation>
    <scope>NUCLEOTIDE SEQUENCE</scope>
    <source>
        <strain evidence="9">BT186</strain>
    </source>
</reference>
<feature type="transmembrane region" description="Helical" evidence="8">
    <location>
        <begin position="276"/>
        <end position="296"/>
    </location>
</feature>
<feature type="transmembrane region" description="Helical" evidence="8">
    <location>
        <begin position="76"/>
        <end position="95"/>
    </location>
</feature>
<dbReference type="PANTHER" id="PTHR33908">
    <property type="entry name" value="MANNOSYLTRANSFERASE YKCB-RELATED"/>
    <property type="match status" value="1"/>
</dbReference>
<protein>
    <submittedName>
        <fullName evidence="9">Glycosyltransferase family 39 protein</fullName>
    </submittedName>
</protein>
<evidence type="ECO:0000256" key="7">
    <source>
        <dbReference type="ARBA" id="ARBA00023136"/>
    </source>
</evidence>
<accession>A0A939F1A9</accession>
<feature type="transmembrane region" description="Helical" evidence="8">
    <location>
        <begin position="101"/>
        <end position="119"/>
    </location>
</feature>
<evidence type="ECO:0000256" key="6">
    <source>
        <dbReference type="ARBA" id="ARBA00022989"/>
    </source>
</evidence>
<evidence type="ECO:0000256" key="1">
    <source>
        <dbReference type="ARBA" id="ARBA00004651"/>
    </source>
</evidence>
<name>A0A939F1A9_9BACT</name>
<keyword evidence="10" id="KW-1185">Reference proteome</keyword>
<dbReference type="PANTHER" id="PTHR33908:SF11">
    <property type="entry name" value="MEMBRANE PROTEIN"/>
    <property type="match status" value="1"/>
</dbReference>
<feature type="transmembrane region" description="Helical" evidence="8">
    <location>
        <begin position="193"/>
        <end position="215"/>
    </location>
</feature>
<feature type="transmembrane region" description="Helical" evidence="8">
    <location>
        <begin position="126"/>
        <end position="142"/>
    </location>
</feature>
<dbReference type="Proteomes" id="UP000664144">
    <property type="component" value="Unassembled WGS sequence"/>
</dbReference>
<evidence type="ECO:0000313" key="9">
    <source>
        <dbReference type="EMBL" id="MBO0360916.1"/>
    </source>
</evidence>
<gene>
    <name evidence="9" type="ORF">J0X19_23350</name>
</gene>
<feature type="transmembrane region" description="Helical" evidence="8">
    <location>
        <begin position="50"/>
        <end position="69"/>
    </location>
</feature>
<feature type="transmembrane region" description="Helical" evidence="8">
    <location>
        <begin position="162"/>
        <end position="186"/>
    </location>
</feature>
<evidence type="ECO:0000256" key="8">
    <source>
        <dbReference type="SAM" id="Phobius"/>
    </source>
</evidence>
<organism evidence="9 10">
    <name type="scientific">Hymenobacter telluris</name>
    <dbReference type="NCBI Taxonomy" id="2816474"/>
    <lineage>
        <taxon>Bacteria</taxon>
        <taxon>Pseudomonadati</taxon>
        <taxon>Bacteroidota</taxon>
        <taxon>Cytophagia</taxon>
        <taxon>Cytophagales</taxon>
        <taxon>Hymenobacteraceae</taxon>
        <taxon>Hymenobacter</taxon>
    </lineage>
</organism>
<keyword evidence="3" id="KW-0328">Glycosyltransferase</keyword>
<evidence type="ECO:0000256" key="5">
    <source>
        <dbReference type="ARBA" id="ARBA00022692"/>
    </source>
</evidence>
<evidence type="ECO:0000256" key="2">
    <source>
        <dbReference type="ARBA" id="ARBA00022475"/>
    </source>
</evidence>
<comment type="subcellular location">
    <subcellularLocation>
        <location evidence="1">Cell membrane</location>
        <topology evidence="1">Multi-pass membrane protein</topology>
    </subcellularLocation>
</comment>
<dbReference type="RefSeq" id="WP_206986826.1">
    <property type="nucleotide sequence ID" value="NZ_JAFLQZ010000026.1"/>
</dbReference>
<dbReference type="EMBL" id="JAFLQZ010000026">
    <property type="protein sequence ID" value="MBO0360916.1"/>
    <property type="molecule type" value="Genomic_DNA"/>
</dbReference>
<dbReference type="AlphaFoldDB" id="A0A939F1A9"/>
<keyword evidence="6 8" id="KW-1133">Transmembrane helix</keyword>
<dbReference type="GO" id="GO:0016763">
    <property type="term" value="F:pentosyltransferase activity"/>
    <property type="evidence" value="ECO:0007669"/>
    <property type="project" value="TreeGrafter"/>
</dbReference>
<sequence>MAVLAIISLGVLFRLFHFFYNRSLWEDEVYLSTGIVEMSLRELLTKPLPHLQSAPPGYLLIAHSFVVLFGKNEQALRLYSLVTGVAALFLFVPVARYFLRPLGTTVALALLAFAPPLVYHAVEAKPYGPELFVTILIMWLYVRYKGQNNLRAMLRWGIWSSVLVWFAYSSVFVLAGLAVAVGAAYLHSKQWPVLLRLLVPAGMGAVSFGVVYWLFGRQSAGSGWLVYFFYKCNSYLPLTSAREAVVWLGQRVFLFFHYPLGLSWSNNSMLKASEQVLQRMSLVPVVLIGAGVLYFYKHSKQYLLLLAAVLLLAVAASALKAYPFIDRLTVYLAPLVILLLAGGCDYLVAKRSLLTQAGYALALLLVFGPLKNSVAQVVTPYLFGEFKKSYHREAIQYINANYRPGDAVYIHWNEKPAYNLYRTITPLRFTAVQGNDYRHAVGNFPEYFARMDAELHALPNTKRVWVIWSNTDTPVGNYVGDPAWYYQHNDGVQRFRQHLMSIGKRLEGFNPADGNSNTMSDAHVSLMELY</sequence>